<accession>A0A0A0EA81</accession>
<dbReference type="Proteomes" id="UP000030004">
    <property type="component" value="Unassembled WGS sequence"/>
</dbReference>
<evidence type="ECO:0000313" key="3">
    <source>
        <dbReference type="Proteomes" id="UP000030004"/>
    </source>
</evidence>
<proteinExistence type="predicted"/>
<comment type="caution">
    <text evidence="2">The sequence shown here is derived from an EMBL/GenBank/DDBJ whole genome shotgun (WGS) entry which is preliminary data.</text>
</comment>
<dbReference type="AlphaFoldDB" id="A0A0A0EA81"/>
<reference evidence="2 3" key="1">
    <citation type="journal article" date="2015" name="Antonie Van Leeuwenhoek">
        <title>Pseudooceanicola atlanticus gen. nov. sp. nov., isolated from surface seawater of the Atlantic Ocean and reclassification of Oceanicola batsensis, Oceanicola marinus, Oceanicola nitratireducens, Oceanicola nanhaiensis, Oceanicola antarcticus and Oceanicola flagellatus, as Pseudooceanicola batsensis comb. nov., Pseudooceanicola marinus comb. nov., Pseudooceanicola nitratireducens comb. nov., Pseudooceanicola nanhaiensis comb. nov., Pseudooceanicola antarcticus comb. nov., and Pseudooceanicola flagellatus comb. nov.</title>
        <authorList>
            <person name="Lai Q."/>
            <person name="Li G."/>
            <person name="Liu X."/>
            <person name="Du Y."/>
            <person name="Sun F."/>
            <person name="Shao Z."/>
        </authorList>
    </citation>
    <scope>NUCLEOTIDE SEQUENCE [LARGE SCALE GENOMIC DNA]</scope>
    <source>
        <strain evidence="2 3">22II-s11g</strain>
    </source>
</reference>
<keyword evidence="1" id="KW-0175">Coiled coil</keyword>
<evidence type="ECO:0000313" key="2">
    <source>
        <dbReference type="EMBL" id="KGM47349.1"/>
    </source>
</evidence>
<name>A0A0A0EA81_9RHOB</name>
<organism evidence="2 3">
    <name type="scientific">Pseudooceanicola atlanticus</name>
    <dbReference type="NCBI Taxonomy" id="1461694"/>
    <lineage>
        <taxon>Bacteria</taxon>
        <taxon>Pseudomonadati</taxon>
        <taxon>Pseudomonadota</taxon>
        <taxon>Alphaproteobacteria</taxon>
        <taxon>Rhodobacterales</taxon>
        <taxon>Paracoccaceae</taxon>
        <taxon>Pseudooceanicola</taxon>
    </lineage>
</organism>
<dbReference type="OrthoDB" id="9840569at2"/>
<evidence type="ECO:0008006" key="4">
    <source>
        <dbReference type="Google" id="ProtNLM"/>
    </source>
</evidence>
<protein>
    <recommendedName>
        <fullName evidence="4">KfrA N-terminal DNA-binding domain-containing protein</fullName>
    </recommendedName>
</protein>
<dbReference type="STRING" id="1461694.ATO9_18275"/>
<evidence type="ECO:0000256" key="1">
    <source>
        <dbReference type="SAM" id="Coils"/>
    </source>
</evidence>
<gene>
    <name evidence="2" type="ORF">ATO9_18275</name>
</gene>
<dbReference type="EMBL" id="AQQX01000011">
    <property type="protein sequence ID" value="KGM47349.1"/>
    <property type="molecule type" value="Genomic_DNA"/>
</dbReference>
<feature type="coiled-coil region" evidence="1">
    <location>
        <begin position="115"/>
        <end position="142"/>
    </location>
</feature>
<sequence>MQTPAYSHDEVFAAVMALTAAGETPTRANLFNKLGRRGQSLTAWKTYQEMIAAGLLDLPRQVMEEDSSPELAKAEQAHKDALRTLTEVVRAQTAKPYQVRLQAMEKSLIEHTTTVADLEAVVGVLEQHIEQLEADLTRLRKGNGQRLIL</sequence>
<dbReference type="RefSeq" id="WP_043752672.1">
    <property type="nucleotide sequence ID" value="NZ_AQQX01000011.1"/>
</dbReference>
<keyword evidence="3" id="KW-1185">Reference proteome</keyword>